<sequence>MADGTRMKDLQDAQRKQEALLIEERAERKPNEHHFTNQLENVLAMQASMQNSMEEFQRTMHMQMQSMVEQMQSYNRNKSVLGEGLTANTDMASSSRIVQPPQSGKGILKMTPRIVGAKDHILRTQNSLSFPDSMVKNQGSGLEGVTGLMEMKEVANWNDFVEAILERCKQVQHIMTMSEEEEQEYMRELGEELVEGDEDEPSEDVSVSVNAMNGNVNMNTFKINGKAYGRDIQVLIDGGSTNCFLDEDTAYELRCKLEYTTAMQVSVANGKKIVSDMYCPEFTWKMQDQKFNYPLRVIKLGGCDVVLGGDWLRKHGPVEYDYEGMKVTVATNGKRLILKALTKATSHHAELQMISAKSMKRLILGGNYKLMGQLSAVNSRGEN</sequence>
<dbReference type="Gene3D" id="2.40.70.10">
    <property type="entry name" value="Acid Proteases"/>
    <property type="match status" value="1"/>
</dbReference>
<reference evidence="1" key="1">
    <citation type="submission" date="2020-06" db="EMBL/GenBank/DDBJ databases">
        <authorList>
            <person name="Li T."/>
            <person name="Hu X."/>
            <person name="Zhang T."/>
            <person name="Song X."/>
            <person name="Zhang H."/>
            <person name="Dai N."/>
            <person name="Sheng W."/>
            <person name="Hou X."/>
            <person name="Wei L."/>
        </authorList>
    </citation>
    <scope>NUCLEOTIDE SEQUENCE</scope>
    <source>
        <strain evidence="1">G02</strain>
        <tissue evidence="1">Leaf</tissue>
    </source>
</reference>
<proteinExistence type="predicted"/>
<dbReference type="EMBL" id="JACGWJ010000014">
    <property type="protein sequence ID" value="KAL0373660.1"/>
    <property type="molecule type" value="Genomic_DNA"/>
</dbReference>
<name>A0AAW2R114_SESRA</name>
<dbReference type="SUPFAM" id="SSF50630">
    <property type="entry name" value="Acid proteases"/>
    <property type="match status" value="1"/>
</dbReference>
<evidence type="ECO:0000313" key="1">
    <source>
        <dbReference type="EMBL" id="KAL0373660.1"/>
    </source>
</evidence>
<dbReference type="Pfam" id="PF08284">
    <property type="entry name" value="RVP_2"/>
    <property type="match status" value="1"/>
</dbReference>
<organism evidence="1">
    <name type="scientific">Sesamum radiatum</name>
    <name type="common">Black benniseed</name>
    <dbReference type="NCBI Taxonomy" id="300843"/>
    <lineage>
        <taxon>Eukaryota</taxon>
        <taxon>Viridiplantae</taxon>
        <taxon>Streptophyta</taxon>
        <taxon>Embryophyta</taxon>
        <taxon>Tracheophyta</taxon>
        <taxon>Spermatophyta</taxon>
        <taxon>Magnoliopsida</taxon>
        <taxon>eudicotyledons</taxon>
        <taxon>Gunneridae</taxon>
        <taxon>Pentapetalae</taxon>
        <taxon>asterids</taxon>
        <taxon>lamiids</taxon>
        <taxon>Lamiales</taxon>
        <taxon>Pedaliaceae</taxon>
        <taxon>Sesamum</taxon>
    </lineage>
</organism>
<protein>
    <submittedName>
        <fullName evidence="1">Uncharacterized protein</fullName>
    </submittedName>
</protein>
<dbReference type="InterPro" id="IPR021109">
    <property type="entry name" value="Peptidase_aspartic_dom_sf"/>
</dbReference>
<gene>
    <name evidence="1" type="ORF">Sradi_3281700</name>
</gene>
<dbReference type="CDD" id="cd00303">
    <property type="entry name" value="retropepsin_like"/>
    <property type="match status" value="1"/>
</dbReference>
<accession>A0AAW2R114</accession>
<comment type="caution">
    <text evidence="1">The sequence shown here is derived from an EMBL/GenBank/DDBJ whole genome shotgun (WGS) entry which is preliminary data.</text>
</comment>
<reference evidence="1" key="2">
    <citation type="journal article" date="2024" name="Plant">
        <title>Genomic evolution and insights into agronomic trait innovations of Sesamum species.</title>
        <authorList>
            <person name="Miao H."/>
            <person name="Wang L."/>
            <person name="Qu L."/>
            <person name="Liu H."/>
            <person name="Sun Y."/>
            <person name="Le M."/>
            <person name="Wang Q."/>
            <person name="Wei S."/>
            <person name="Zheng Y."/>
            <person name="Lin W."/>
            <person name="Duan Y."/>
            <person name="Cao H."/>
            <person name="Xiong S."/>
            <person name="Wang X."/>
            <person name="Wei L."/>
            <person name="Li C."/>
            <person name="Ma Q."/>
            <person name="Ju M."/>
            <person name="Zhao R."/>
            <person name="Li G."/>
            <person name="Mu C."/>
            <person name="Tian Q."/>
            <person name="Mei H."/>
            <person name="Zhang T."/>
            <person name="Gao T."/>
            <person name="Zhang H."/>
        </authorList>
    </citation>
    <scope>NUCLEOTIDE SEQUENCE</scope>
    <source>
        <strain evidence="1">G02</strain>
    </source>
</reference>
<dbReference type="AlphaFoldDB" id="A0AAW2R114"/>